<dbReference type="InterPro" id="IPR042509">
    <property type="entry name" value="ZCCHC3"/>
</dbReference>
<evidence type="ECO:0000259" key="3">
    <source>
        <dbReference type="PROSITE" id="PS50158"/>
    </source>
</evidence>
<feature type="domain" description="CCHC-type" evidence="3">
    <location>
        <begin position="202"/>
        <end position="218"/>
    </location>
</feature>
<organism evidence="4 5">
    <name type="scientific">Oreochromis aureus</name>
    <name type="common">Israeli tilapia</name>
    <name type="synonym">Chromis aureus</name>
    <dbReference type="NCBI Taxonomy" id="47969"/>
    <lineage>
        <taxon>Eukaryota</taxon>
        <taxon>Metazoa</taxon>
        <taxon>Chordata</taxon>
        <taxon>Craniata</taxon>
        <taxon>Vertebrata</taxon>
        <taxon>Euteleostomi</taxon>
        <taxon>Actinopterygii</taxon>
        <taxon>Neopterygii</taxon>
        <taxon>Teleostei</taxon>
        <taxon>Neoteleostei</taxon>
        <taxon>Acanthomorphata</taxon>
        <taxon>Ovalentaria</taxon>
        <taxon>Cichlomorphae</taxon>
        <taxon>Cichliformes</taxon>
        <taxon>Cichlidae</taxon>
        <taxon>African cichlids</taxon>
        <taxon>Pseudocrenilabrinae</taxon>
        <taxon>Oreochromini</taxon>
        <taxon>Oreochromis</taxon>
    </lineage>
</organism>
<proteinExistence type="predicted"/>
<dbReference type="GO" id="GO:0002218">
    <property type="term" value="P:activation of innate immune response"/>
    <property type="evidence" value="ECO:0007669"/>
    <property type="project" value="InterPro"/>
</dbReference>
<evidence type="ECO:0000256" key="2">
    <source>
        <dbReference type="SAM" id="MobiDB-lite"/>
    </source>
</evidence>
<keyword evidence="1" id="KW-0863">Zinc-finger</keyword>
<dbReference type="PROSITE" id="PS50158">
    <property type="entry name" value="ZF_CCHC"/>
    <property type="match status" value="1"/>
</dbReference>
<sequence>MPPYVPLPYASKFGNLWVRLKYVGSNDPPSRDYVAEELLFQSSWVNPQDIYSFISLPNRREFELCFLQEAPLRRFLEIHHANLNHPKWKEWSVESPVQLEVTTIVVKFWTGRVPDQDIELYLQRYCEVLQPPVKPVDKFGLWYGVRKFKVRMRRDESGHIVSIPNSISLGPFNGRIIYPGQANRCFICQALDHQARDCPTFKCWKCGELGHKAKECQNDSVCSLCRLKGHTFFKCPKSFANITKAPQQPSTSALCTTFPSTSALPVAANPTSLQETLSYGNVSLTNPLAVPEAVSGQESGNRISTNLQGVTELQTNDNILEEDLTPLRQLKEITAKSKEESEDQPFSEPSEVEYESDDDDERRESEEENSSESYLSASDSEESPISTPVEISPTDIPARRDEADTQTGIFLNKQHPAMEELVNETTKGGRKRSVSTTSYSRDKRKDDRSSPPQETDQKFLAPLQVLSWRRA</sequence>
<evidence type="ECO:0000313" key="5">
    <source>
        <dbReference type="Proteomes" id="UP000472276"/>
    </source>
</evidence>
<dbReference type="PANTHER" id="PTHR22639">
    <property type="entry name" value="GAG-RELATED PROTEIN"/>
    <property type="match status" value="1"/>
</dbReference>
<dbReference type="InterPro" id="IPR001878">
    <property type="entry name" value="Znf_CCHC"/>
</dbReference>
<gene>
    <name evidence="4" type="primary">LOC120437415</name>
</gene>
<dbReference type="Pfam" id="PF23058">
    <property type="entry name" value="RBD_ZCCHC3_2nd"/>
    <property type="match status" value="1"/>
</dbReference>
<keyword evidence="1" id="KW-0479">Metal-binding</keyword>
<dbReference type="Gene3D" id="4.10.60.10">
    <property type="entry name" value="Zinc finger, CCHC-type"/>
    <property type="match status" value="1"/>
</dbReference>
<keyword evidence="5" id="KW-1185">Reference proteome</keyword>
<dbReference type="KEGG" id="oau:120437415"/>
<protein>
    <recommendedName>
        <fullName evidence="3">CCHC-type domain-containing protein</fullName>
    </recommendedName>
</protein>
<dbReference type="Proteomes" id="UP000472276">
    <property type="component" value="Unassembled WGS sequence"/>
</dbReference>
<dbReference type="GO" id="GO:0008270">
    <property type="term" value="F:zinc ion binding"/>
    <property type="evidence" value="ECO:0007669"/>
    <property type="project" value="UniProtKB-KW"/>
</dbReference>
<dbReference type="GO" id="GO:0003690">
    <property type="term" value="F:double-stranded DNA binding"/>
    <property type="evidence" value="ECO:0007669"/>
    <property type="project" value="InterPro"/>
</dbReference>
<dbReference type="SUPFAM" id="SSF57756">
    <property type="entry name" value="Retrovirus zinc finger-like domains"/>
    <property type="match status" value="1"/>
</dbReference>
<evidence type="ECO:0000313" key="4">
    <source>
        <dbReference type="Ensembl" id="ENSOABP00000071572.1"/>
    </source>
</evidence>
<dbReference type="Ensembl" id="ENSOABT00000061435.1">
    <property type="protein sequence ID" value="ENSOABP00000071572.1"/>
    <property type="gene ID" value="ENSOABG00000032239.1"/>
</dbReference>
<dbReference type="SMART" id="SM00343">
    <property type="entry name" value="ZnF_C2HC"/>
    <property type="match status" value="3"/>
</dbReference>
<accession>A0AAZ1XVI6</accession>
<reference evidence="5" key="1">
    <citation type="submission" date="2020-03" db="EMBL/GenBank/DDBJ databases">
        <title>Evolution of repeat sequences and sex chromosomes of tilapia species revealed by chromosome-level genomes.</title>
        <authorList>
            <person name="Xu L."/>
            <person name="Tao W."/>
            <person name="Wang D."/>
            <person name="Zhou Q."/>
        </authorList>
    </citation>
    <scope>NUCLEOTIDE SEQUENCE [LARGE SCALE GENOMIC DNA]</scope>
    <source>
        <strain evidence="5">Israel</strain>
    </source>
</reference>
<dbReference type="Pfam" id="PF00098">
    <property type="entry name" value="zf-CCHC"/>
    <property type="match status" value="2"/>
</dbReference>
<dbReference type="PANTHER" id="PTHR22639:SF3">
    <property type="entry name" value="ZINC FINGER CCHC DOMAIN-CONTAINING PROTEIN 3"/>
    <property type="match status" value="1"/>
</dbReference>
<feature type="compositionally biased region" description="Basic and acidic residues" evidence="2">
    <location>
        <begin position="440"/>
        <end position="449"/>
    </location>
</feature>
<dbReference type="AlphaFoldDB" id="A0AAZ1XVI6"/>
<dbReference type="GO" id="GO:0003723">
    <property type="term" value="F:RNA binding"/>
    <property type="evidence" value="ECO:0007669"/>
    <property type="project" value="InterPro"/>
</dbReference>
<reference evidence="4" key="2">
    <citation type="submission" date="2025-08" db="UniProtKB">
        <authorList>
            <consortium name="Ensembl"/>
        </authorList>
    </citation>
    <scope>IDENTIFICATION</scope>
</reference>
<dbReference type="Pfam" id="PF23057">
    <property type="entry name" value="RBD_ZCCHC3_1st"/>
    <property type="match status" value="1"/>
</dbReference>
<evidence type="ECO:0000256" key="1">
    <source>
        <dbReference type="PROSITE-ProRule" id="PRU00047"/>
    </source>
</evidence>
<dbReference type="RefSeq" id="XP_039463934.1">
    <property type="nucleotide sequence ID" value="XM_039608000.1"/>
</dbReference>
<dbReference type="InterPro" id="IPR057810">
    <property type="entry name" value="RBD_ZCCHC3_1st"/>
</dbReference>
<feature type="region of interest" description="Disordered" evidence="2">
    <location>
        <begin position="335"/>
        <end position="471"/>
    </location>
</feature>
<feature type="compositionally biased region" description="Acidic residues" evidence="2">
    <location>
        <begin position="340"/>
        <end position="370"/>
    </location>
</feature>
<name>A0AAZ1XVI6_OREAU</name>
<dbReference type="InterPro" id="IPR057811">
    <property type="entry name" value="RBD_ZCCHC3_2nd"/>
</dbReference>
<reference evidence="4" key="3">
    <citation type="submission" date="2025-09" db="UniProtKB">
        <authorList>
            <consortium name="Ensembl"/>
        </authorList>
    </citation>
    <scope>IDENTIFICATION</scope>
</reference>
<dbReference type="InterPro" id="IPR036875">
    <property type="entry name" value="Znf_CCHC_sf"/>
</dbReference>
<dbReference type="GeneID" id="120437415"/>
<keyword evidence="1" id="KW-0862">Zinc</keyword>